<evidence type="ECO:0000313" key="2">
    <source>
        <dbReference type="EMBL" id="KAB0678089.1"/>
    </source>
</evidence>
<comment type="caution">
    <text evidence="2">The sequence shown here is derived from an EMBL/GenBank/DDBJ whole genome shotgun (WGS) entry which is preliminary data.</text>
</comment>
<sequence>MRHDHHHDGCGRRHFFEGMFRHRDHRSGHPEHGPGRRHGGRGGRLFDYGELRLLILALLAEQPRHGYELIKAIEERLSGSYSPSPGVIYPTLAWAEDMGYAVADPEGGGRKTYRLTPEGEAFLAANRAAADELLSRGGMGGPGGRPDLPAPVLRAMENLKLALRLRLREGALTAGQVEAIAAALDAAAQAVERSR</sequence>
<dbReference type="AlphaFoldDB" id="A0A7V7PMK4"/>
<protein>
    <submittedName>
        <fullName evidence="2">Helix-turn-helix transcriptional regulator</fullName>
    </submittedName>
</protein>
<dbReference type="EMBL" id="VZDO01000014">
    <property type="protein sequence ID" value="KAB0678089.1"/>
    <property type="molecule type" value="Genomic_DNA"/>
</dbReference>
<gene>
    <name evidence="2" type="ORF">F6X38_16830</name>
</gene>
<evidence type="ECO:0000313" key="3">
    <source>
        <dbReference type="Proteomes" id="UP000432089"/>
    </source>
</evidence>
<dbReference type="InterPro" id="IPR005149">
    <property type="entry name" value="Tscrpt_reg_PadR_N"/>
</dbReference>
<keyword evidence="3" id="KW-1185">Reference proteome</keyword>
<reference evidence="2 3" key="1">
    <citation type="submission" date="2019-09" db="EMBL/GenBank/DDBJ databases">
        <title>YIM 132180 draft genome.</title>
        <authorList>
            <person name="Zhang K."/>
        </authorList>
    </citation>
    <scope>NUCLEOTIDE SEQUENCE [LARGE SCALE GENOMIC DNA]</scope>
    <source>
        <strain evidence="2 3">YIM 132180</strain>
    </source>
</reference>
<name>A0A7V7PMK4_9HYPH</name>
<evidence type="ECO:0000259" key="1">
    <source>
        <dbReference type="Pfam" id="PF03551"/>
    </source>
</evidence>
<dbReference type="SUPFAM" id="SSF46785">
    <property type="entry name" value="Winged helix' DNA-binding domain"/>
    <property type="match status" value="1"/>
</dbReference>
<dbReference type="PANTHER" id="PTHR43252:SF7">
    <property type="entry name" value="TRANSCRIPTIONAL REGULATOR YQJI"/>
    <property type="match status" value="1"/>
</dbReference>
<dbReference type="InterPro" id="IPR036390">
    <property type="entry name" value="WH_DNA-bd_sf"/>
</dbReference>
<accession>A0A7V7PMK4</accession>
<dbReference type="InterPro" id="IPR036388">
    <property type="entry name" value="WH-like_DNA-bd_sf"/>
</dbReference>
<dbReference type="Proteomes" id="UP000432089">
    <property type="component" value="Unassembled WGS sequence"/>
</dbReference>
<dbReference type="PANTHER" id="PTHR43252">
    <property type="entry name" value="TRANSCRIPTIONAL REGULATOR YQJI"/>
    <property type="match status" value="1"/>
</dbReference>
<organism evidence="2 3">
    <name type="scientific">Plantimonas leprariae</name>
    <dbReference type="NCBI Taxonomy" id="2615207"/>
    <lineage>
        <taxon>Bacteria</taxon>
        <taxon>Pseudomonadati</taxon>
        <taxon>Pseudomonadota</taxon>
        <taxon>Alphaproteobacteria</taxon>
        <taxon>Hyphomicrobiales</taxon>
        <taxon>Aurantimonadaceae</taxon>
        <taxon>Plantimonas</taxon>
    </lineage>
</organism>
<dbReference type="Gene3D" id="1.10.10.10">
    <property type="entry name" value="Winged helix-like DNA-binding domain superfamily/Winged helix DNA-binding domain"/>
    <property type="match status" value="1"/>
</dbReference>
<dbReference type="Pfam" id="PF03551">
    <property type="entry name" value="PadR"/>
    <property type="match status" value="1"/>
</dbReference>
<proteinExistence type="predicted"/>
<feature type="domain" description="Transcription regulator PadR N-terminal" evidence="1">
    <location>
        <begin position="55"/>
        <end position="124"/>
    </location>
</feature>